<sequence length="81" mass="8356">MLEDVMAGLGDVTADATSADGRVRVRVDGGGGMIALDLAESACRLDAAEVSATILATAHEAARIAAGKRARLLSELRDSFR</sequence>
<name>A0ABU3WLD7_9NOCA</name>
<accession>A0ABU3WLD7</accession>
<dbReference type="Pfam" id="PF02575">
    <property type="entry name" value="YbaB_DNA_bd"/>
    <property type="match status" value="1"/>
</dbReference>
<protein>
    <submittedName>
        <fullName evidence="1">YbaB/EbfC family nucleoid-associated protein</fullName>
    </submittedName>
</protein>
<keyword evidence="2" id="KW-1185">Reference proteome</keyword>
<organism evidence="1 2">
    <name type="scientific">Rhodococcus zopfii</name>
    <dbReference type="NCBI Taxonomy" id="43772"/>
    <lineage>
        <taxon>Bacteria</taxon>
        <taxon>Bacillati</taxon>
        <taxon>Actinomycetota</taxon>
        <taxon>Actinomycetes</taxon>
        <taxon>Mycobacteriales</taxon>
        <taxon>Nocardiaceae</taxon>
        <taxon>Rhodococcus</taxon>
    </lineage>
</organism>
<gene>
    <name evidence="1" type="ORF">F8M49_04185</name>
</gene>
<dbReference type="Gene3D" id="3.30.1310.10">
    <property type="entry name" value="Nucleoid-associated protein YbaB-like domain"/>
    <property type="match status" value="1"/>
</dbReference>
<evidence type="ECO:0000313" key="2">
    <source>
        <dbReference type="Proteomes" id="UP001275440"/>
    </source>
</evidence>
<proteinExistence type="predicted"/>
<evidence type="ECO:0000313" key="1">
    <source>
        <dbReference type="EMBL" id="MDV2474820.1"/>
    </source>
</evidence>
<comment type="caution">
    <text evidence="1">The sequence shown here is derived from an EMBL/GenBank/DDBJ whole genome shotgun (WGS) entry which is preliminary data.</text>
</comment>
<dbReference type="InterPro" id="IPR036894">
    <property type="entry name" value="YbaB-like_sf"/>
</dbReference>
<dbReference type="Proteomes" id="UP001275440">
    <property type="component" value="Unassembled WGS sequence"/>
</dbReference>
<dbReference type="InterPro" id="IPR004401">
    <property type="entry name" value="YbaB/EbfC"/>
</dbReference>
<reference evidence="1 2" key="1">
    <citation type="submission" date="2019-10" db="EMBL/GenBank/DDBJ databases">
        <title>Draft Genome Assembly of Rhodococcus zopfii DSM44189.</title>
        <authorList>
            <person name="Sutton J.M."/>
            <person name="Akob D.M."/>
            <person name="Bushman T.J."/>
        </authorList>
    </citation>
    <scope>NUCLEOTIDE SEQUENCE [LARGE SCALE GENOMIC DNA]</scope>
    <source>
        <strain evidence="1 2">DSM 44189</strain>
    </source>
</reference>
<dbReference type="EMBL" id="WBMO01000001">
    <property type="protein sequence ID" value="MDV2474820.1"/>
    <property type="molecule type" value="Genomic_DNA"/>
</dbReference>
<dbReference type="SUPFAM" id="SSF82607">
    <property type="entry name" value="YbaB-like"/>
    <property type="match status" value="1"/>
</dbReference>